<protein>
    <submittedName>
        <fullName evidence="2">Uncharacterized protein</fullName>
    </submittedName>
</protein>
<sequence length="70" mass="7579">MASFDDNQSEKHDSGTSGASKSYISTVAGFVIKSGISNSTLNLFVVTKDSDWIIDSGTTDHMTCDPHIFY</sequence>
<dbReference type="AlphaFoldDB" id="A0A0S3SN75"/>
<dbReference type="Proteomes" id="UP000291084">
    <property type="component" value="Chromosome 8"/>
</dbReference>
<feature type="region of interest" description="Disordered" evidence="1">
    <location>
        <begin position="1"/>
        <end position="21"/>
    </location>
</feature>
<evidence type="ECO:0000313" key="2">
    <source>
        <dbReference type="EMBL" id="BAT94294.1"/>
    </source>
</evidence>
<organism evidence="2 3">
    <name type="scientific">Vigna angularis var. angularis</name>
    <dbReference type="NCBI Taxonomy" id="157739"/>
    <lineage>
        <taxon>Eukaryota</taxon>
        <taxon>Viridiplantae</taxon>
        <taxon>Streptophyta</taxon>
        <taxon>Embryophyta</taxon>
        <taxon>Tracheophyta</taxon>
        <taxon>Spermatophyta</taxon>
        <taxon>Magnoliopsida</taxon>
        <taxon>eudicotyledons</taxon>
        <taxon>Gunneridae</taxon>
        <taxon>Pentapetalae</taxon>
        <taxon>rosids</taxon>
        <taxon>fabids</taxon>
        <taxon>Fabales</taxon>
        <taxon>Fabaceae</taxon>
        <taxon>Papilionoideae</taxon>
        <taxon>50 kb inversion clade</taxon>
        <taxon>NPAAA clade</taxon>
        <taxon>indigoferoid/millettioid clade</taxon>
        <taxon>Phaseoleae</taxon>
        <taxon>Vigna</taxon>
    </lineage>
</organism>
<evidence type="ECO:0000313" key="3">
    <source>
        <dbReference type="Proteomes" id="UP000291084"/>
    </source>
</evidence>
<proteinExistence type="predicted"/>
<accession>A0A0S3SN75</accession>
<gene>
    <name evidence="2" type="primary">Vigan.08G087900</name>
    <name evidence="2" type="ORF">VIGAN_08087900</name>
</gene>
<keyword evidence="3" id="KW-1185">Reference proteome</keyword>
<name>A0A0S3SN75_PHAAN</name>
<reference evidence="2 3" key="1">
    <citation type="journal article" date="2015" name="Sci. Rep.">
        <title>The power of single molecule real-time sequencing technology in the de novo assembly of a eukaryotic genome.</title>
        <authorList>
            <person name="Sakai H."/>
            <person name="Naito K."/>
            <person name="Ogiso-Tanaka E."/>
            <person name="Takahashi Y."/>
            <person name="Iseki K."/>
            <person name="Muto C."/>
            <person name="Satou K."/>
            <person name="Teruya K."/>
            <person name="Shiroma A."/>
            <person name="Shimoji M."/>
            <person name="Hirano T."/>
            <person name="Itoh T."/>
            <person name="Kaga A."/>
            <person name="Tomooka N."/>
        </authorList>
    </citation>
    <scope>NUCLEOTIDE SEQUENCE [LARGE SCALE GENOMIC DNA]</scope>
    <source>
        <strain evidence="3">cv. Shumari</strain>
    </source>
</reference>
<dbReference type="EMBL" id="AP015041">
    <property type="protein sequence ID" value="BAT94294.1"/>
    <property type="molecule type" value="Genomic_DNA"/>
</dbReference>
<evidence type="ECO:0000256" key="1">
    <source>
        <dbReference type="SAM" id="MobiDB-lite"/>
    </source>
</evidence>